<evidence type="ECO:0000313" key="1">
    <source>
        <dbReference type="EMBL" id="QHU00356.1"/>
    </source>
</evidence>
<dbReference type="AlphaFoldDB" id="A0A6C0J6M3"/>
<accession>A0A6C0J6M3</accession>
<protein>
    <submittedName>
        <fullName evidence="1">Uncharacterized protein</fullName>
    </submittedName>
</protein>
<dbReference type="EMBL" id="MN740327">
    <property type="protein sequence ID" value="QHU00356.1"/>
    <property type="molecule type" value="Genomic_DNA"/>
</dbReference>
<name>A0A6C0J6M3_9ZZZZ</name>
<sequence length="84" mass="10063">MILCKLEYGIILKIKHVLALENERIYGVHQSCCDIFKDNVQTYYLIDQYWSDTRLNTRPTIEELELWTGIDLYRGENMKDNFIT</sequence>
<reference evidence="1" key="1">
    <citation type="journal article" date="2020" name="Nature">
        <title>Giant virus diversity and host interactions through global metagenomics.</title>
        <authorList>
            <person name="Schulz F."/>
            <person name="Roux S."/>
            <person name="Paez-Espino D."/>
            <person name="Jungbluth S."/>
            <person name="Walsh D.A."/>
            <person name="Denef V.J."/>
            <person name="McMahon K.D."/>
            <person name="Konstantinidis K.T."/>
            <person name="Eloe-Fadrosh E.A."/>
            <person name="Kyrpides N.C."/>
            <person name="Woyke T."/>
        </authorList>
    </citation>
    <scope>NUCLEOTIDE SEQUENCE</scope>
    <source>
        <strain evidence="1">GVMAG-M-3300025860-20</strain>
    </source>
</reference>
<organism evidence="1">
    <name type="scientific">viral metagenome</name>
    <dbReference type="NCBI Taxonomy" id="1070528"/>
    <lineage>
        <taxon>unclassified sequences</taxon>
        <taxon>metagenomes</taxon>
        <taxon>organismal metagenomes</taxon>
    </lineage>
</organism>
<proteinExistence type="predicted"/>